<feature type="transmembrane region" description="Helical" evidence="1">
    <location>
        <begin position="7"/>
        <end position="25"/>
    </location>
</feature>
<evidence type="ECO:0000313" key="3">
    <source>
        <dbReference type="Proteomes" id="UP000614490"/>
    </source>
</evidence>
<feature type="transmembrane region" description="Helical" evidence="1">
    <location>
        <begin position="107"/>
        <end position="129"/>
    </location>
</feature>
<proteinExistence type="predicted"/>
<keyword evidence="1" id="KW-0812">Transmembrane</keyword>
<reference evidence="2 3" key="1">
    <citation type="journal article" date="2005" name="Int. J. Syst. Evol. Microbiol.">
        <title>Halobacillus yeomjeoni sp. nov., isolated from a marine solar saltern in Korea.</title>
        <authorList>
            <person name="Yoon J.H."/>
            <person name="Kang S.J."/>
            <person name="Lee C.H."/>
            <person name="Oh H.W."/>
            <person name="Oh T.K."/>
        </authorList>
    </citation>
    <scope>NUCLEOTIDE SEQUENCE [LARGE SCALE GENOMIC DNA]</scope>
    <source>
        <strain evidence="2 3">KCTC 3957</strain>
    </source>
</reference>
<keyword evidence="1" id="KW-0472">Membrane</keyword>
<feature type="transmembrane region" description="Helical" evidence="1">
    <location>
        <begin position="37"/>
        <end position="58"/>
    </location>
</feature>
<dbReference type="AlphaFoldDB" id="A0A931HSH1"/>
<evidence type="ECO:0000313" key="2">
    <source>
        <dbReference type="EMBL" id="MBH0228920.1"/>
    </source>
</evidence>
<dbReference type="Proteomes" id="UP000614490">
    <property type="component" value="Unassembled WGS sequence"/>
</dbReference>
<sequence>MKSSMKFHVVKGSFIFVYLFGYFIIDEKLKTFAEHSFQMYPYLIFNHLAIIPLGLILGCDRFYEAWNGSGKWKVDGPSIVFIALPSLYLLLVPYVLSFPLLLPFGLLTSPSIGVAAQIILGYAMITSVYKESEGRKS</sequence>
<evidence type="ECO:0000256" key="1">
    <source>
        <dbReference type="SAM" id="Phobius"/>
    </source>
</evidence>
<dbReference type="RefSeq" id="WP_197315561.1">
    <property type="nucleotide sequence ID" value="NZ_JADZSC010000001.1"/>
</dbReference>
<feature type="transmembrane region" description="Helical" evidence="1">
    <location>
        <begin position="79"/>
        <end position="101"/>
    </location>
</feature>
<keyword evidence="1" id="KW-1133">Transmembrane helix</keyword>
<comment type="caution">
    <text evidence="2">The sequence shown here is derived from an EMBL/GenBank/DDBJ whole genome shotgun (WGS) entry which is preliminary data.</text>
</comment>
<keyword evidence="3" id="KW-1185">Reference proteome</keyword>
<gene>
    <name evidence="2" type="ORF">H0267_01730</name>
</gene>
<protein>
    <submittedName>
        <fullName evidence="2">Uncharacterized protein</fullName>
    </submittedName>
</protein>
<organism evidence="2 3">
    <name type="scientific">Halobacillus yeomjeoni</name>
    <dbReference type="NCBI Taxonomy" id="311194"/>
    <lineage>
        <taxon>Bacteria</taxon>
        <taxon>Bacillati</taxon>
        <taxon>Bacillota</taxon>
        <taxon>Bacilli</taxon>
        <taxon>Bacillales</taxon>
        <taxon>Bacillaceae</taxon>
        <taxon>Halobacillus</taxon>
    </lineage>
</organism>
<accession>A0A931HSH1</accession>
<dbReference type="EMBL" id="JADZSC010000001">
    <property type="protein sequence ID" value="MBH0228920.1"/>
    <property type="molecule type" value="Genomic_DNA"/>
</dbReference>
<name>A0A931HSH1_9BACI</name>